<evidence type="ECO:0000256" key="1">
    <source>
        <dbReference type="ARBA" id="ARBA00004459"/>
    </source>
</evidence>
<evidence type="ECO:0000313" key="14">
    <source>
        <dbReference type="EMBL" id="AIN47208.1"/>
    </source>
</evidence>
<comment type="similarity">
    <text evidence="2 13">Belongs to the LolB family.</text>
</comment>
<proteinExistence type="inferred from homology"/>
<name>A0A088NAQ6_9GAMM</name>
<dbReference type="GO" id="GO:0044874">
    <property type="term" value="P:lipoprotein localization to outer membrane"/>
    <property type="evidence" value="ECO:0007669"/>
    <property type="project" value="UniProtKB-UniRule"/>
</dbReference>
<keyword evidence="8 13" id="KW-0472">Membrane</keyword>
<evidence type="ECO:0000256" key="4">
    <source>
        <dbReference type="ARBA" id="ARBA00016202"/>
    </source>
</evidence>
<comment type="subunit">
    <text evidence="3 13">Monomer.</text>
</comment>
<keyword evidence="9 13" id="KW-0564">Palmitate</keyword>
<organism evidence="14 15">
    <name type="scientific">Candidatus Palibaumannia cicadellinicola</name>
    <dbReference type="NCBI Taxonomy" id="186490"/>
    <lineage>
        <taxon>Bacteria</taxon>
        <taxon>Pseudomonadati</taxon>
        <taxon>Pseudomonadota</taxon>
        <taxon>Gammaproteobacteria</taxon>
        <taxon>Candidatus Palibaumannia</taxon>
    </lineage>
</organism>
<dbReference type="KEGG" id="bcib:IM45_668"/>
<evidence type="ECO:0000256" key="7">
    <source>
        <dbReference type="ARBA" id="ARBA00022927"/>
    </source>
</evidence>
<evidence type="ECO:0000256" key="6">
    <source>
        <dbReference type="ARBA" id="ARBA00022729"/>
    </source>
</evidence>
<accession>A0A088NAQ6</accession>
<dbReference type="SUPFAM" id="SSF89392">
    <property type="entry name" value="Prokaryotic lipoproteins and lipoprotein localization factors"/>
    <property type="match status" value="1"/>
</dbReference>
<evidence type="ECO:0000256" key="2">
    <source>
        <dbReference type="ARBA" id="ARBA00009696"/>
    </source>
</evidence>
<dbReference type="HAMAP" id="MF_00233">
    <property type="entry name" value="LolB"/>
    <property type="match status" value="1"/>
</dbReference>
<dbReference type="PROSITE" id="PS51257">
    <property type="entry name" value="PROKAR_LIPOPROTEIN"/>
    <property type="match status" value="1"/>
</dbReference>
<dbReference type="GO" id="GO:0015031">
    <property type="term" value="P:protein transport"/>
    <property type="evidence" value="ECO:0007669"/>
    <property type="project" value="UniProtKB-KW"/>
</dbReference>
<sequence>MFRMPIHQKYLFLLILIMSLLLTSCSIHTPLLPAQSNLNLKWHNHKQLVAKINSYKLSGAFAYISNTQKVYARFYWEQIHTDHYRILLLNLIGQKQIDLYVRPGVVQIIDNHNQIYVSDDALIKKLLGIDIPLKNLCQWMLGLPGNTTNFTLDQRGYLHKIYSSHNGQYWTVTYKCYHYDTVPALPANLEIQQGENSIKFKIDNWSLS</sequence>
<dbReference type="InterPro" id="IPR029046">
    <property type="entry name" value="LolA/LolB/LppX"/>
</dbReference>
<reference evidence="14 15" key="1">
    <citation type="journal article" date="2014" name="MBio">
        <title>Differential genome evolution between companion symbionts in an insect-bacterial symbiosis.</title>
        <authorList>
            <person name="Bennett G.M."/>
            <person name="McCutcheon J.P."/>
            <person name="MacDonald B.R."/>
            <person name="Romanovicz D."/>
            <person name="Moran N.A."/>
        </authorList>
    </citation>
    <scope>NUCLEOTIDE SEQUENCE [LARGE SCALE GENOMIC DNA]</scope>
    <source>
        <strain evidence="14 15">BGSS</strain>
    </source>
</reference>
<dbReference type="NCBIfam" id="TIGR00548">
    <property type="entry name" value="lolB"/>
    <property type="match status" value="1"/>
</dbReference>
<keyword evidence="12 13" id="KW-0449">Lipoprotein</keyword>
<evidence type="ECO:0000256" key="13">
    <source>
        <dbReference type="HAMAP-Rule" id="MF_00233"/>
    </source>
</evidence>
<dbReference type="Proteomes" id="UP000067325">
    <property type="component" value="Chromosome"/>
</dbReference>
<dbReference type="InterPro" id="IPR004565">
    <property type="entry name" value="OM_lipoprot_LolB"/>
</dbReference>
<keyword evidence="5 13" id="KW-0813">Transport</keyword>
<dbReference type="eggNOG" id="COG3017">
    <property type="taxonomic scope" value="Bacteria"/>
</dbReference>
<keyword evidence="6 13" id="KW-0732">Signal</keyword>
<dbReference type="AlphaFoldDB" id="A0A088NAQ6"/>
<keyword evidence="7 13" id="KW-0653">Protein transport</keyword>
<dbReference type="Pfam" id="PF03550">
    <property type="entry name" value="LolB"/>
    <property type="match status" value="1"/>
</dbReference>
<evidence type="ECO:0000256" key="8">
    <source>
        <dbReference type="ARBA" id="ARBA00023136"/>
    </source>
</evidence>
<comment type="function">
    <text evidence="13">Plays a critical role in the incorporation of lipoproteins in the outer membrane after they are released by the LolA protein.</text>
</comment>
<evidence type="ECO:0000256" key="11">
    <source>
        <dbReference type="ARBA" id="ARBA00023237"/>
    </source>
</evidence>
<evidence type="ECO:0000256" key="9">
    <source>
        <dbReference type="ARBA" id="ARBA00023139"/>
    </source>
</evidence>
<keyword evidence="10 13" id="KW-0143">Chaperone</keyword>
<dbReference type="EMBL" id="CP008985">
    <property type="protein sequence ID" value="AIN47208.1"/>
    <property type="molecule type" value="Genomic_DNA"/>
</dbReference>
<evidence type="ECO:0000313" key="15">
    <source>
        <dbReference type="Proteomes" id="UP000067325"/>
    </source>
</evidence>
<protein>
    <recommendedName>
        <fullName evidence="4 13">Outer-membrane lipoprotein LolB</fullName>
    </recommendedName>
</protein>
<gene>
    <name evidence="13" type="primary">lolB</name>
    <name evidence="14" type="ORF">IM45_668</name>
</gene>
<evidence type="ECO:0000256" key="3">
    <source>
        <dbReference type="ARBA" id="ARBA00011245"/>
    </source>
</evidence>
<dbReference type="GO" id="GO:0009279">
    <property type="term" value="C:cell outer membrane"/>
    <property type="evidence" value="ECO:0007669"/>
    <property type="project" value="UniProtKB-SubCell"/>
</dbReference>
<comment type="subcellular location">
    <subcellularLocation>
        <location evidence="1 13">Cell outer membrane</location>
        <topology evidence="1 13">Lipid-anchor</topology>
    </subcellularLocation>
</comment>
<keyword evidence="11 13" id="KW-0998">Cell outer membrane</keyword>
<dbReference type="CDD" id="cd16326">
    <property type="entry name" value="LolB"/>
    <property type="match status" value="1"/>
</dbReference>
<evidence type="ECO:0000256" key="12">
    <source>
        <dbReference type="ARBA" id="ARBA00023288"/>
    </source>
</evidence>
<evidence type="ECO:0000256" key="10">
    <source>
        <dbReference type="ARBA" id="ARBA00023186"/>
    </source>
</evidence>
<dbReference type="Gene3D" id="2.50.20.10">
    <property type="entry name" value="Lipoprotein localisation LolA/LolB/LppX"/>
    <property type="match status" value="1"/>
</dbReference>
<evidence type="ECO:0000256" key="5">
    <source>
        <dbReference type="ARBA" id="ARBA00022448"/>
    </source>
</evidence>